<dbReference type="RefSeq" id="WP_191667829.1">
    <property type="nucleotide sequence ID" value="NZ_QORN01000012.1"/>
</dbReference>
<keyword evidence="1" id="KW-0472">Membrane</keyword>
<accession>A0ABR8P6B6</accession>
<dbReference type="NCBIfam" id="NF033904">
    <property type="entry name" value="LlsX_fam"/>
    <property type="match status" value="1"/>
</dbReference>
<reference evidence="2 3" key="1">
    <citation type="submission" date="2018-07" db="EMBL/GenBank/DDBJ databases">
        <title>Phylogenomic Insights into understanding Host Adaptation of Lactobacillus reuteri by a novel species, Lactobacillus spp. M31.</title>
        <authorList>
            <person name="Sharma S."/>
            <person name="Patil P."/>
            <person name="Korpole S."/>
            <person name="Patil P.B."/>
        </authorList>
    </citation>
    <scope>NUCLEOTIDE SEQUENCE [LARGE SCALE GENOMIC DNA]</scope>
    <source>
        <strain evidence="2 3">M31</strain>
    </source>
</reference>
<comment type="caution">
    <text evidence="2">The sequence shown here is derived from an EMBL/GenBank/DDBJ whole genome shotgun (WGS) entry which is preliminary data.</text>
</comment>
<keyword evidence="1" id="KW-1133">Transmembrane helix</keyword>
<keyword evidence="1" id="KW-0812">Transmembrane</keyword>
<dbReference type="InterPro" id="IPR046007">
    <property type="entry name" value="DUF5963"/>
</dbReference>
<dbReference type="Proteomes" id="UP000704341">
    <property type="component" value="Unassembled WGS sequence"/>
</dbReference>
<feature type="transmembrane region" description="Helical" evidence="1">
    <location>
        <begin position="70"/>
        <end position="92"/>
    </location>
</feature>
<sequence>MKRQTIRIFIEVIAGIILSFSLNYILIYFGYAHIQSNNLSTYTVRVLNLPIYKIITHNNKIVGIPYNNNMALVGIVTSMILIIVIETITLIFEKRRSND</sequence>
<evidence type="ECO:0000256" key="1">
    <source>
        <dbReference type="SAM" id="Phobius"/>
    </source>
</evidence>
<gene>
    <name evidence="2" type="ORF">DTK66_03770</name>
</gene>
<keyword evidence="3" id="KW-1185">Reference proteome</keyword>
<name>A0ABR8P6B6_9LACO</name>
<protein>
    <recommendedName>
        <fullName evidence="4">LlsX family protein</fullName>
    </recommendedName>
</protein>
<feature type="transmembrane region" description="Helical" evidence="1">
    <location>
        <begin position="12"/>
        <end position="31"/>
    </location>
</feature>
<evidence type="ECO:0008006" key="4">
    <source>
        <dbReference type="Google" id="ProtNLM"/>
    </source>
</evidence>
<evidence type="ECO:0000313" key="3">
    <source>
        <dbReference type="Proteomes" id="UP000704341"/>
    </source>
</evidence>
<proteinExistence type="predicted"/>
<dbReference type="Pfam" id="PF19388">
    <property type="entry name" value="DUF5963"/>
    <property type="match status" value="1"/>
</dbReference>
<dbReference type="EMBL" id="QORN01000012">
    <property type="protein sequence ID" value="MBD5806239.1"/>
    <property type="molecule type" value="Genomic_DNA"/>
</dbReference>
<evidence type="ECO:0000313" key="2">
    <source>
        <dbReference type="EMBL" id="MBD5806239.1"/>
    </source>
</evidence>
<organism evidence="2 3">
    <name type="scientific">Limosilactobacillus walteri</name>
    <dbReference type="NCBI Taxonomy" id="2268022"/>
    <lineage>
        <taxon>Bacteria</taxon>
        <taxon>Bacillati</taxon>
        <taxon>Bacillota</taxon>
        <taxon>Bacilli</taxon>
        <taxon>Lactobacillales</taxon>
        <taxon>Lactobacillaceae</taxon>
        <taxon>Limosilactobacillus</taxon>
    </lineage>
</organism>